<dbReference type="InterPro" id="IPR006059">
    <property type="entry name" value="SBP"/>
</dbReference>
<dbReference type="Pfam" id="PF01547">
    <property type="entry name" value="SBP_bac_1"/>
    <property type="match status" value="1"/>
</dbReference>
<gene>
    <name evidence="8" type="ORF">GCM10010911_61800</name>
</gene>
<dbReference type="EMBL" id="BMHP01000007">
    <property type="protein sequence ID" value="GGD94760.1"/>
    <property type="molecule type" value="Genomic_DNA"/>
</dbReference>
<dbReference type="InterPro" id="IPR050490">
    <property type="entry name" value="Bact_solute-bd_prot1"/>
</dbReference>
<keyword evidence="9" id="KW-1185">Reference proteome</keyword>
<sequence>MPTKKIRNAALLLVIMMIISSIAACSGGNKNKNTSNISTDNKNTETSTPSAPAVIEPVKLKVFAEWLTNPLNNSIPNDPVMQEITKKTGITLDFEPFTGGGDGIAKLSVLLASDDLPDLIITSDVSMVNKLIQTKQVLPLDDLLKTNGSNITTNFQDALDKYSVIYPNADNKHYFVKALIDSTEFNQIHHSNAWNIRWDLYKKLGKPKMDTLDEYLEVLKQMQQLEPVNKEGKKNYGLGVNLGDPWGIFIVTKATMNAQGLIDSGKATHILDLNKNEVVPFFTDPEGKMWDVMKFYNKAYQEGVLDPESVTMKFANLGEKAGAGRYMSLQAGWLGTTGGEEKFVTEGTPEKGFVPLPVWMNSEKSYLLPKNAIGNQFFWLVSAKSAHPERVMDLMNYLATPQGLELVTNGPEGIGWDMVDGKPVLKPEIIALKKADPEKFTKTVAAGQWFHLSIYGSEFEPNGTRTNFYSEPALMQEEFKPFQKDFLQDMGYTYPSEGLDKIPNNSFSNALIASISPPVGSDIATKEASLNTYMATAAAAVIFSKTDADFVKGKEKFISELKKLGADEVFKFYYDKYEEIKGKE</sequence>
<comment type="caution">
    <text evidence="8">The sequence shown here is derived from an EMBL/GenBank/DDBJ whole genome shotgun (WGS) entry which is preliminary data.</text>
</comment>
<accession>A0A916ZG89</accession>
<reference evidence="8" key="2">
    <citation type="submission" date="2020-09" db="EMBL/GenBank/DDBJ databases">
        <authorList>
            <person name="Sun Q."/>
            <person name="Zhou Y."/>
        </authorList>
    </citation>
    <scope>NUCLEOTIDE SEQUENCE</scope>
    <source>
        <strain evidence="8">CGMCC 1.15178</strain>
    </source>
</reference>
<dbReference type="PANTHER" id="PTHR43649">
    <property type="entry name" value="ARABINOSE-BINDING PROTEIN-RELATED"/>
    <property type="match status" value="1"/>
</dbReference>
<protein>
    <submittedName>
        <fullName evidence="8">ABC transporter substrate-binding protein</fullName>
    </submittedName>
</protein>
<organism evidence="8 9">
    <name type="scientific">Paenibacillus nasutitermitis</name>
    <dbReference type="NCBI Taxonomy" id="1652958"/>
    <lineage>
        <taxon>Bacteria</taxon>
        <taxon>Bacillati</taxon>
        <taxon>Bacillota</taxon>
        <taxon>Bacilli</taxon>
        <taxon>Bacillales</taxon>
        <taxon>Paenibacillaceae</taxon>
        <taxon>Paenibacillus</taxon>
    </lineage>
</organism>
<evidence type="ECO:0000256" key="3">
    <source>
        <dbReference type="ARBA" id="ARBA00023136"/>
    </source>
</evidence>
<proteinExistence type="predicted"/>
<evidence type="ECO:0000256" key="5">
    <source>
        <dbReference type="ARBA" id="ARBA00023288"/>
    </source>
</evidence>
<evidence type="ECO:0000256" key="4">
    <source>
        <dbReference type="ARBA" id="ARBA00023139"/>
    </source>
</evidence>
<evidence type="ECO:0000313" key="9">
    <source>
        <dbReference type="Proteomes" id="UP000612456"/>
    </source>
</evidence>
<dbReference type="RefSeq" id="WP_188998402.1">
    <property type="nucleotide sequence ID" value="NZ_BMHP01000007.1"/>
</dbReference>
<dbReference type="AlphaFoldDB" id="A0A916ZG89"/>
<evidence type="ECO:0000256" key="6">
    <source>
        <dbReference type="SAM" id="MobiDB-lite"/>
    </source>
</evidence>
<reference evidence="8" key="1">
    <citation type="journal article" date="2014" name="Int. J. Syst. Evol. Microbiol.">
        <title>Complete genome sequence of Corynebacterium casei LMG S-19264T (=DSM 44701T), isolated from a smear-ripened cheese.</title>
        <authorList>
            <consortium name="US DOE Joint Genome Institute (JGI-PGF)"/>
            <person name="Walter F."/>
            <person name="Albersmeier A."/>
            <person name="Kalinowski J."/>
            <person name="Ruckert C."/>
        </authorList>
    </citation>
    <scope>NUCLEOTIDE SEQUENCE</scope>
    <source>
        <strain evidence="8">CGMCC 1.15178</strain>
    </source>
</reference>
<feature type="region of interest" description="Disordered" evidence="6">
    <location>
        <begin position="30"/>
        <end position="50"/>
    </location>
</feature>
<dbReference type="SUPFAM" id="SSF53850">
    <property type="entry name" value="Periplasmic binding protein-like II"/>
    <property type="match status" value="1"/>
</dbReference>
<evidence type="ECO:0000256" key="1">
    <source>
        <dbReference type="ARBA" id="ARBA00022475"/>
    </source>
</evidence>
<evidence type="ECO:0000256" key="2">
    <source>
        <dbReference type="ARBA" id="ARBA00022729"/>
    </source>
</evidence>
<keyword evidence="5" id="KW-0449">Lipoprotein</keyword>
<dbReference type="Gene3D" id="3.40.190.10">
    <property type="entry name" value="Periplasmic binding protein-like II"/>
    <property type="match status" value="2"/>
</dbReference>
<evidence type="ECO:0000256" key="7">
    <source>
        <dbReference type="SAM" id="SignalP"/>
    </source>
</evidence>
<name>A0A916ZG89_9BACL</name>
<evidence type="ECO:0000313" key="8">
    <source>
        <dbReference type="EMBL" id="GGD94760.1"/>
    </source>
</evidence>
<keyword evidence="1" id="KW-1003">Cell membrane</keyword>
<dbReference type="PANTHER" id="PTHR43649:SF33">
    <property type="entry name" value="POLYGALACTURONAN_RHAMNOGALACTURONAN-BINDING PROTEIN YTCQ"/>
    <property type="match status" value="1"/>
</dbReference>
<keyword evidence="3" id="KW-0472">Membrane</keyword>
<dbReference type="PROSITE" id="PS51257">
    <property type="entry name" value="PROKAR_LIPOPROTEIN"/>
    <property type="match status" value="1"/>
</dbReference>
<keyword evidence="4" id="KW-0564">Palmitate</keyword>
<dbReference type="Proteomes" id="UP000612456">
    <property type="component" value="Unassembled WGS sequence"/>
</dbReference>
<feature type="signal peptide" evidence="7">
    <location>
        <begin position="1"/>
        <end position="23"/>
    </location>
</feature>
<feature type="chain" id="PRO_5038469982" evidence="7">
    <location>
        <begin position="24"/>
        <end position="584"/>
    </location>
</feature>
<keyword evidence="2 7" id="KW-0732">Signal</keyword>